<dbReference type="InterPro" id="IPR001375">
    <property type="entry name" value="Peptidase_S9_cat"/>
</dbReference>
<evidence type="ECO:0000259" key="2">
    <source>
        <dbReference type="Pfam" id="PF00326"/>
    </source>
</evidence>
<dbReference type="InterPro" id="IPR029058">
    <property type="entry name" value="AB_hydrolase_fold"/>
</dbReference>
<dbReference type="SUPFAM" id="SSF82171">
    <property type="entry name" value="DPP6 N-terminal domain-like"/>
    <property type="match status" value="1"/>
</dbReference>
<name>A0A1H7XYD8_9BACT</name>
<evidence type="ECO:0000313" key="4">
    <source>
        <dbReference type="Proteomes" id="UP000198984"/>
    </source>
</evidence>
<dbReference type="PANTHER" id="PTHR42776:SF27">
    <property type="entry name" value="DIPEPTIDYL PEPTIDASE FAMILY MEMBER 6"/>
    <property type="match status" value="1"/>
</dbReference>
<dbReference type="Pfam" id="PF00326">
    <property type="entry name" value="Peptidase_S9"/>
    <property type="match status" value="1"/>
</dbReference>
<keyword evidence="1" id="KW-0378">Hydrolase</keyword>
<reference evidence="3 4" key="1">
    <citation type="submission" date="2016-10" db="EMBL/GenBank/DDBJ databases">
        <authorList>
            <person name="de Groot N.N."/>
        </authorList>
    </citation>
    <scope>NUCLEOTIDE SEQUENCE [LARGE SCALE GENOMIC DNA]</scope>
    <source>
        <strain evidence="3 4">DSM 21039</strain>
    </source>
</reference>
<dbReference type="EMBL" id="FOBB01000004">
    <property type="protein sequence ID" value="SEM38675.1"/>
    <property type="molecule type" value="Genomic_DNA"/>
</dbReference>
<keyword evidence="3" id="KW-0031">Aminopeptidase</keyword>
<keyword evidence="4" id="KW-1185">Reference proteome</keyword>
<dbReference type="Gene3D" id="3.40.50.1820">
    <property type="entry name" value="alpha/beta hydrolase"/>
    <property type="match status" value="1"/>
</dbReference>
<dbReference type="AlphaFoldDB" id="A0A1H7XYD8"/>
<evidence type="ECO:0000313" key="3">
    <source>
        <dbReference type="EMBL" id="SEM38675.1"/>
    </source>
</evidence>
<feature type="domain" description="Peptidase S9 prolyl oligopeptidase catalytic" evidence="2">
    <location>
        <begin position="694"/>
        <end position="872"/>
    </location>
</feature>
<dbReference type="STRING" id="573321.SAMN04488505_104242"/>
<dbReference type="GO" id="GO:0006508">
    <property type="term" value="P:proteolysis"/>
    <property type="evidence" value="ECO:0007669"/>
    <property type="project" value="InterPro"/>
</dbReference>
<protein>
    <submittedName>
        <fullName evidence="3">Dipeptidyl aminopeptidase/acylaminoacyl peptidase</fullName>
    </submittedName>
</protein>
<proteinExistence type="predicted"/>
<dbReference type="SUPFAM" id="SSF53474">
    <property type="entry name" value="alpha/beta-Hydrolases"/>
    <property type="match status" value="1"/>
</dbReference>
<sequence>MKSILFSILIFICDFQSGNAQLSTTKNTITKPVLDTSVFGKWASIGEAAISPNGKYAYYLVNNDSGVVRSCYLTATKENWERKFSNVADHVFTGDSRYFLWRTISDSLGITTLSRNSAIFFSNIVSFKLSENKKHQWLAFKQNLPYPKLVLLNLYTGKKFSFNEVADYFFLPLKEKMCIIQEEGNNGGRKNLFILNLGTGEAQSIWKGYKLNNLVFDERGEQISFLGTPDSNNNTAIDIWYFKFGNIAAKRLNISSIIIGKDSLYTENIERFSKDGRSVFLRVRPREGLKASAARAVNVDVWSYTDVILQSHQLRNLSQPSLLDQTDFLLVYSLISGQITRLESEGERLVQRIGDTILITSKTSKGPSESYIEGDSPIEQLCIRRLHEEQCLNKAILKCVFWYMSPGGKYIIYIDPVDKAYYSYSITKNNIKKIKSNNFGRKEDAIDSQGLTGIALNDVQGWLEEDEAIIVAFENDLWLVDPSCNKEPINLTNGYGKKNNIDFKVSLNRGGIFNKQQKIILTAFNLITKENGFYSIRLDGAMDLIRLSMGPFVYDIPEHQWIVEDAPIKAFYTDAYLVKRMSEKESPNYYFTTDFKSFRQISKVNPEANYNWLTTELVNFLTLDGKKTQGVLYKPENFDPNHRYPLIIHYYQKMADRLHVFLPPGFTDGPINIPWFVSNGYLVFTPDIQYTPGQPGKSALNTVVSAAKVLSFKQYIDSTKIGVQGHSFGGYQTSYIVTHCDMFAAACSSAGYSNMISYYGTLTPEGDNRYDYFEFGQPELREPLWKIPQSYLENSPLFSVPNITTPILLMNNINDSTVPFQQGVEFFSALRRLEKKAWMLQYDGEGHSLVDIKAQADFTKRVTQFFNHYLKGQPAPAWMVGGVIAQEKGLK</sequence>
<dbReference type="GO" id="GO:0004177">
    <property type="term" value="F:aminopeptidase activity"/>
    <property type="evidence" value="ECO:0007669"/>
    <property type="project" value="UniProtKB-KW"/>
</dbReference>
<gene>
    <name evidence="3" type="ORF">SAMN04488505_104242</name>
</gene>
<organism evidence="3 4">
    <name type="scientific">Chitinophaga rupis</name>
    <dbReference type="NCBI Taxonomy" id="573321"/>
    <lineage>
        <taxon>Bacteria</taxon>
        <taxon>Pseudomonadati</taxon>
        <taxon>Bacteroidota</taxon>
        <taxon>Chitinophagia</taxon>
        <taxon>Chitinophagales</taxon>
        <taxon>Chitinophagaceae</taxon>
        <taxon>Chitinophaga</taxon>
    </lineage>
</organism>
<dbReference type="PANTHER" id="PTHR42776">
    <property type="entry name" value="SERINE PEPTIDASE S9 FAMILY MEMBER"/>
    <property type="match status" value="1"/>
</dbReference>
<dbReference type="OrthoDB" id="9812921at2"/>
<keyword evidence="3" id="KW-0645">Protease</keyword>
<evidence type="ECO:0000256" key="1">
    <source>
        <dbReference type="ARBA" id="ARBA00022801"/>
    </source>
</evidence>
<accession>A0A1H7XYD8</accession>
<dbReference type="RefSeq" id="WP_089914953.1">
    <property type="nucleotide sequence ID" value="NZ_FOBB01000004.1"/>
</dbReference>
<dbReference type="GO" id="GO:0004252">
    <property type="term" value="F:serine-type endopeptidase activity"/>
    <property type="evidence" value="ECO:0007669"/>
    <property type="project" value="TreeGrafter"/>
</dbReference>
<dbReference type="Proteomes" id="UP000198984">
    <property type="component" value="Unassembled WGS sequence"/>
</dbReference>